<dbReference type="GO" id="GO:0044613">
    <property type="term" value="C:nuclear pore central transport channel"/>
    <property type="evidence" value="ECO:0007669"/>
    <property type="project" value="TreeGrafter"/>
</dbReference>
<dbReference type="Gene3D" id="3.30.70.330">
    <property type="match status" value="1"/>
</dbReference>
<comment type="similarity">
    <text evidence="2">Belongs to the Nup35 family.</text>
</comment>
<evidence type="ECO:0000256" key="5">
    <source>
        <dbReference type="ARBA" id="ARBA00022927"/>
    </source>
</evidence>
<comment type="caution">
    <text evidence="10">The sequence shown here is derived from an EMBL/GenBank/DDBJ whole genome shotgun (WGS) entry which is preliminary data.</text>
</comment>
<evidence type="ECO:0000256" key="8">
    <source>
        <dbReference type="ARBA" id="ARBA00023242"/>
    </source>
</evidence>
<evidence type="ECO:0000256" key="4">
    <source>
        <dbReference type="ARBA" id="ARBA00022816"/>
    </source>
</evidence>
<dbReference type="GO" id="GO:0006999">
    <property type="term" value="P:nuclear pore organization"/>
    <property type="evidence" value="ECO:0007669"/>
    <property type="project" value="TreeGrafter"/>
</dbReference>
<organism evidence="10 11">
    <name type="scientific">Papaver nudicaule</name>
    <name type="common">Iceland poppy</name>
    <dbReference type="NCBI Taxonomy" id="74823"/>
    <lineage>
        <taxon>Eukaryota</taxon>
        <taxon>Viridiplantae</taxon>
        <taxon>Streptophyta</taxon>
        <taxon>Embryophyta</taxon>
        <taxon>Tracheophyta</taxon>
        <taxon>Spermatophyta</taxon>
        <taxon>Magnoliopsida</taxon>
        <taxon>Ranunculales</taxon>
        <taxon>Papaveraceae</taxon>
        <taxon>Papaveroideae</taxon>
        <taxon>Papaver</taxon>
    </lineage>
</organism>
<evidence type="ECO:0000256" key="2">
    <source>
        <dbReference type="ARBA" id="ARBA00009454"/>
    </source>
</evidence>
<dbReference type="GO" id="GO:0005543">
    <property type="term" value="F:phospholipid binding"/>
    <property type="evidence" value="ECO:0007669"/>
    <property type="project" value="TreeGrafter"/>
</dbReference>
<evidence type="ECO:0000313" key="10">
    <source>
        <dbReference type="EMBL" id="MCL7028736.1"/>
    </source>
</evidence>
<dbReference type="GO" id="GO:0006607">
    <property type="term" value="P:NLS-bearing protein import into nucleus"/>
    <property type="evidence" value="ECO:0007669"/>
    <property type="project" value="TreeGrafter"/>
</dbReference>
<reference evidence="10" key="1">
    <citation type="submission" date="2022-03" db="EMBL/GenBank/DDBJ databases">
        <title>A functionally conserved STORR gene fusion in Papaver species that diverged 16.8 million years ago.</title>
        <authorList>
            <person name="Catania T."/>
        </authorList>
    </citation>
    <scope>NUCLEOTIDE SEQUENCE</scope>
    <source>
        <strain evidence="10">S-191538</strain>
    </source>
</reference>
<protein>
    <recommendedName>
        <fullName evidence="9">RRM Nup35-type domain-containing protein</fullName>
    </recommendedName>
</protein>
<dbReference type="AlphaFoldDB" id="A0AA41S514"/>
<keyword evidence="6" id="KW-0811">Translocation</keyword>
<keyword evidence="3" id="KW-0813">Transport</keyword>
<keyword evidence="4" id="KW-0509">mRNA transport</keyword>
<dbReference type="GO" id="GO:0044615">
    <property type="term" value="C:nuclear pore nuclear basket"/>
    <property type="evidence" value="ECO:0007669"/>
    <property type="project" value="TreeGrafter"/>
</dbReference>
<evidence type="ECO:0000256" key="6">
    <source>
        <dbReference type="ARBA" id="ARBA00023010"/>
    </source>
</evidence>
<dbReference type="EMBL" id="JAJJMA010082834">
    <property type="protein sequence ID" value="MCL7028736.1"/>
    <property type="molecule type" value="Genomic_DNA"/>
</dbReference>
<dbReference type="InterPro" id="IPR012677">
    <property type="entry name" value="Nucleotide-bd_a/b_plait_sf"/>
</dbReference>
<dbReference type="GO" id="GO:0017056">
    <property type="term" value="F:structural constituent of nuclear pore"/>
    <property type="evidence" value="ECO:0007669"/>
    <property type="project" value="TreeGrafter"/>
</dbReference>
<name>A0AA41S514_PAPNU</name>
<evidence type="ECO:0000313" key="11">
    <source>
        <dbReference type="Proteomes" id="UP001177140"/>
    </source>
</evidence>
<gene>
    <name evidence="10" type="ORF">MKW94_010174</name>
</gene>
<keyword evidence="7" id="KW-0906">Nuclear pore complex</keyword>
<accession>A0AA41S514</accession>
<dbReference type="FunFam" id="3.30.70.330:FF:000095">
    <property type="entry name" value="Putative Nucleoporin NUP53"/>
    <property type="match status" value="1"/>
</dbReference>
<dbReference type="GO" id="GO:0051028">
    <property type="term" value="P:mRNA transport"/>
    <property type="evidence" value="ECO:0007669"/>
    <property type="project" value="UniProtKB-KW"/>
</dbReference>
<keyword evidence="8" id="KW-0539">Nucleus</keyword>
<comment type="subcellular location">
    <subcellularLocation>
        <location evidence="1">Nucleus</location>
        <location evidence="1">Nuclear pore complex</location>
    </subcellularLocation>
</comment>
<evidence type="ECO:0000256" key="3">
    <source>
        <dbReference type="ARBA" id="ARBA00022448"/>
    </source>
</evidence>
<dbReference type="Proteomes" id="UP001177140">
    <property type="component" value="Unassembled WGS sequence"/>
</dbReference>
<keyword evidence="5" id="KW-0653">Protein transport</keyword>
<feature type="domain" description="RRM Nup35-type" evidence="9">
    <location>
        <begin position="44"/>
        <end position="115"/>
    </location>
</feature>
<dbReference type="InterPro" id="IPR007846">
    <property type="entry name" value="RRM_NUP35_dom"/>
</dbReference>
<keyword evidence="11" id="KW-1185">Reference proteome</keyword>
<evidence type="ECO:0000259" key="9">
    <source>
        <dbReference type="Pfam" id="PF05172"/>
    </source>
</evidence>
<sequence>MNDGISRRNSIKRFSCTIKRSSSSDPPAQKNKVQKNPVKNVVEEGEWVTVYGFYRRDIKLVLHEFDKCGRILEHVPGSNASNWVHILYQSGMKMNKDVILGVKSVDPTERQALNEEWRKKHASQPAKQVVDPETFKQAFNQRLCLLSRDGNTFYVLGETGNVYTHILFVFLHVLRMYPRDDALQSKVLKDALQSKILDDCQVGRICNMGSLTRSFAGDRVRMRFFYLRRTLSTVSPPQKIQLEIGVKCPYCEGDLNDVDKSNAVVECEACGEVGHESCLVTFKLRG</sequence>
<evidence type="ECO:0000256" key="7">
    <source>
        <dbReference type="ARBA" id="ARBA00023132"/>
    </source>
</evidence>
<dbReference type="Pfam" id="PF05172">
    <property type="entry name" value="RRM_Nup35"/>
    <property type="match status" value="1"/>
</dbReference>
<proteinExistence type="inferred from homology"/>
<dbReference type="PANTHER" id="PTHR21527">
    <property type="entry name" value="NUCLEOPORIN NUP35"/>
    <property type="match status" value="1"/>
</dbReference>
<evidence type="ECO:0000256" key="1">
    <source>
        <dbReference type="ARBA" id="ARBA00004567"/>
    </source>
</evidence>
<dbReference type="PANTHER" id="PTHR21527:SF6">
    <property type="entry name" value="NUCLEOPORIN NUP35"/>
    <property type="match status" value="1"/>
</dbReference>